<dbReference type="SUPFAM" id="SSF52833">
    <property type="entry name" value="Thioredoxin-like"/>
    <property type="match status" value="1"/>
</dbReference>
<dbReference type="InterPro" id="IPR013766">
    <property type="entry name" value="Thioredoxin_domain"/>
</dbReference>
<dbReference type="PROSITE" id="PS51352">
    <property type="entry name" value="THIOREDOXIN_2"/>
    <property type="match status" value="1"/>
</dbReference>
<dbReference type="InterPro" id="IPR017937">
    <property type="entry name" value="Thioredoxin_CS"/>
</dbReference>
<organism evidence="3 4">
    <name type="scientific">Symbiodinium natans</name>
    <dbReference type="NCBI Taxonomy" id="878477"/>
    <lineage>
        <taxon>Eukaryota</taxon>
        <taxon>Sar</taxon>
        <taxon>Alveolata</taxon>
        <taxon>Dinophyceae</taxon>
        <taxon>Suessiales</taxon>
        <taxon>Symbiodiniaceae</taxon>
        <taxon>Symbiodinium</taxon>
    </lineage>
</organism>
<dbReference type="CDD" id="cd02961">
    <property type="entry name" value="PDI_a_family"/>
    <property type="match status" value="1"/>
</dbReference>
<dbReference type="Proteomes" id="UP000604046">
    <property type="component" value="Unassembled WGS sequence"/>
</dbReference>
<gene>
    <name evidence="3" type="primary">PDIL2-2</name>
    <name evidence="3" type="ORF">SNAT2548_LOCUS3073</name>
</gene>
<evidence type="ECO:0000313" key="3">
    <source>
        <dbReference type="EMBL" id="CAE7024339.1"/>
    </source>
</evidence>
<evidence type="ECO:0000313" key="4">
    <source>
        <dbReference type="Proteomes" id="UP000604046"/>
    </source>
</evidence>
<feature type="domain" description="Thioredoxin" evidence="2">
    <location>
        <begin position="22"/>
        <end position="137"/>
    </location>
</feature>
<dbReference type="Gene3D" id="3.40.30.10">
    <property type="entry name" value="Glutaredoxin"/>
    <property type="match status" value="1"/>
</dbReference>
<dbReference type="GO" id="GO:0015035">
    <property type="term" value="F:protein-disulfide reductase activity"/>
    <property type="evidence" value="ECO:0007669"/>
    <property type="project" value="TreeGrafter"/>
</dbReference>
<evidence type="ECO:0000259" key="2">
    <source>
        <dbReference type="PROSITE" id="PS51352"/>
    </source>
</evidence>
<reference evidence="3" key="1">
    <citation type="submission" date="2021-02" db="EMBL/GenBank/DDBJ databases">
        <authorList>
            <person name="Dougan E. K."/>
            <person name="Rhodes N."/>
            <person name="Thang M."/>
            <person name="Chan C."/>
        </authorList>
    </citation>
    <scope>NUCLEOTIDE SEQUENCE</scope>
</reference>
<dbReference type="PANTHER" id="PTHR45815">
    <property type="entry name" value="PROTEIN DISULFIDE-ISOMERASE A6"/>
    <property type="match status" value="1"/>
</dbReference>
<keyword evidence="4" id="KW-1185">Reference proteome</keyword>
<proteinExistence type="predicted"/>
<dbReference type="Pfam" id="PF00085">
    <property type="entry name" value="Thioredoxin"/>
    <property type="match status" value="1"/>
</dbReference>
<dbReference type="GO" id="GO:0034976">
    <property type="term" value="P:response to endoplasmic reticulum stress"/>
    <property type="evidence" value="ECO:0007669"/>
    <property type="project" value="TreeGrafter"/>
</dbReference>
<feature type="chain" id="PRO_5032833439" evidence="1">
    <location>
        <begin position="25"/>
        <end position="137"/>
    </location>
</feature>
<accession>A0A812IAJ1</accession>
<keyword evidence="1" id="KW-0732">Signal</keyword>
<dbReference type="PANTHER" id="PTHR45815:SF3">
    <property type="entry name" value="PROTEIN DISULFIDE-ISOMERASE A6"/>
    <property type="match status" value="1"/>
</dbReference>
<protein>
    <submittedName>
        <fullName evidence="3">PDIL2-2 protein</fullName>
    </submittedName>
</protein>
<dbReference type="GO" id="GO:0005788">
    <property type="term" value="C:endoplasmic reticulum lumen"/>
    <property type="evidence" value="ECO:0007669"/>
    <property type="project" value="TreeGrafter"/>
</dbReference>
<dbReference type="AlphaFoldDB" id="A0A812IAJ1"/>
<feature type="signal peptide" evidence="1">
    <location>
        <begin position="1"/>
        <end position="24"/>
    </location>
</feature>
<name>A0A812IAJ1_9DINO</name>
<dbReference type="PRINTS" id="PR00421">
    <property type="entry name" value="THIOREDOXIN"/>
</dbReference>
<sequence>MAVPGPGVLFGVTLLVAQAQQAYAEEKSLVVNLTDSNFQELVARGENRPWVVKFYAPWCGHCKMLAPTWEQLANKLDGQVNVAKVDCTESQFVANMFDVHGYPTLKLISQGRVCPVCISMSLRAASIRRCHIVTGRS</sequence>
<evidence type="ECO:0000256" key="1">
    <source>
        <dbReference type="SAM" id="SignalP"/>
    </source>
</evidence>
<dbReference type="InterPro" id="IPR036249">
    <property type="entry name" value="Thioredoxin-like_sf"/>
</dbReference>
<dbReference type="PROSITE" id="PS00194">
    <property type="entry name" value="THIOREDOXIN_1"/>
    <property type="match status" value="1"/>
</dbReference>
<dbReference type="OrthoDB" id="72053at2759"/>
<comment type="caution">
    <text evidence="3">The sequence shown here is derived from an EMBL/GenBank/DDBJ whole genome shotgun (WGS) entry which is preliminary data.</text>
</comment>
<dbReference type="EMBL" id="CAJNDS010000188">
    <property type="protein sequence ID" value="CAE7024339.1"/>
    <property type="molecule type" value="Genomic_DNA"/>
</dbReference>